<gene>
    <name evidence="7" type="ORF">SD70_21205</name>
</gene>
<comment type="caution">
    <text evidence="7">The sequence shown here is derived from an EMBL/GenBank/DDBJ whole genome shotgun (WGS) entry which is preliminary data.</text>
</comment>
<feature type="transmembrane region" description="Helical" evidence="6">
    <location>
        <begin position="190"/>
        <end position="210"/>
    </location>
</feature>
<sequence length="289" mass="32958">MPGLDWSLLQAMFKGSFVDLWSPVLLLTLIVVAYVYLRAARAAISPQVTAGQKASFLFGLALYYVGAGSPLDYVGHHYLFSVHMLDQSVLYLIMPLFILHGMPGWMIERPLRALKLERVAKAVLNPLVAIFTFNMLFSFYHVPFIMNAVMENEWLLLVYHTLLLLSAFQMWFPILGNVETWSKSSELKRMAYIFLNGLLLTPACALIIFADKPLYDMYRGVTMPIAGYSVVSDQQLGGTIMKIIQEITYGITLALTFFRWFRTERKKEELSYELQDERLASLDNGLNRA</sequence>
<evidence type="ECO:0000313" key="7">
    <source>
        <dbReference type="EMBL" id="KIL39310.1"/>
    </source>
</evidence>
<name>A0ABR5AFH1_9BACL</name>
<keyword evidence="8" id="KW-1185">Reference proteome</keyword>
<feature type="transmembrane region" description="Helical" evidence="6">
    <location>
        <begin position="154"/>
        <end position="178"/>
    </location>
</feature>
<evidence type="ECO:0000256" key="1">
    <source>
        <dbReference type="ARBA" id="ARBA00004651"/>
    </source>
</evidence>
<feature type="transmembrane region" description="Helical" evidence="6">
    <location>
        <begin position="88"/>
        <end position="107"/>
    </location>
</feature>
<feature type="transmembrane region" description="Helical" evidence="6">
    <location>
        <begin position="57"/>
        <end position="76"/>
    </location>
</feature>
<evidence type="ECO:0000256" key="6">
    <source>
        <dbReference type="SAM" id="Phobius"/>
    </source>
</evidence>
<evidence type="ECO:0000313" key="8">
    <source>
        <dbReference type="Proteomes" id="UP000031967"/>
    </source>
</evidence>
<feature type="transmembrane region" description="Helical" evidence="6">
    <location>
        <begin position="20"/>
        <end position="37"/>
    </location>
</feature>
<evidence type="ECO:0000256" key="4">
    <source>
        <dbReference type="ARBA" id="ARBA00022989"/>
    </source>
</evidence>
<reference evidence="7 8" key="1">
    <citation type="submission" date="2014-12" db="EMBL/GenBank/DDBJ databases">
        <title>Draft genome sequence of Paenibacillus kamchatkensis strain B-2647.</title>
        <authorList>
            <person name="Karlyshev A.V."/>
            <person name="Kudryashova E.B."/>
        </authorList>
    </citation>
    <scope>NUCLEOTIDE SEQUENCE [LARGE SCALE GENOMIC DNA]</scope>
    <source>
        <strain evidence="7 8">VKM B-2647</strain>
    </source>
</reference>
<protein>
    <recommendedName>
        <fullName evidence="9">Cytochrome c oxidase assembly factor CtaG</fullName>
    </recommendedName>
</protein>
<keyword evidence="5 6" id="KW-0472">Membrane</keyword>
<comment type="subcellular location">
    <subcellularLocation>
        <location evidence="1">Cell membrane</location>
        <topology evidence="1">Multi-pass membrane protein</topology>
    </subcellularLocation>
</comment>
<dbReference type="Proteomes" id="UP000031967">
    <property type="component" value="Unassembled WGS sequence"/>
</dbReference>
<organism evidence="7 8">
    <name type="scientific">Gordoniibacillus kamchatkensis</name>
    <dbReference type="NCBI Taxonomy" id="1590651"/>
    <lineage>
        <taxon>Bacteria</taxon>
        <taxon>Bacillati</taxon>
        <taxon>Bacillota</taxon>
        <taxon>Bacilli</taxon>
        <taxon>Bacillales</taxon>
        <taxon>Paenibacillaceae</taxon>
        <taxon>Gordoniibacillus</taxon>
    </lineage>
</organism>
<proteinExistence type="predicted"/>
<dbReference type="InterPro" id="IPR019108">
    <property type="entry name" value="Caa3_assmbl_CtaG-rel"/>
</dbReference>
<evidence type="ECO:0000256" key="2">
    <source>
        <dbReference type="ARBA" id="ARBA00022475"/>
    </source>
</evidence>
<dbReference type="EMBL" id="JXAK01000040">
    <property type="protein sequence ID" value="KIL39310.1"/>
    <property type="molecule type" value="Genomic_DNA"/>
</dbReference>
<accession>A0ABR5AFH1</accession>
<dbReference type="Pfam" id="PF09678">
    <property type="entry name" value="Caa3_CtaG"/>
    <property type="match status" value="1"/>
</dbReference>
<feature type="transmembrane region" description="Helical" evidence="6">
    <location>
        <begin position="119"/>
        <end position="142"/>
    </location>
</feature>
<feature type="transmembrane region" description="Helical" evidence="6">
    <location>
        <begin position="243"/>
        <end position="261"/>
    </location>
</feature>
<evidence type="ECO:0000256" key="3">
    <source>
        <dbReference type="ARBA" id="ARBA00022692"/>
    </source>
</evidence>
<keyword evidence="2" id="KW-1003">Cell membrane</keyword>
<evidence type="ECO:0008006" key="9">
    <source>
        <dbReference type="Google" id="ProtNLM"/>
    </source>
</evidence>
<keyword evidence="4 6" id="KW-1133">Transmembrane helix</keyword>
<evidence type="ECO:0000256" key="5">
    <source>
        <dbReference type="ARBA" id="ARBA00023136"/>
    </source>
</evidence>
<keyword evidence="3 6" id="KW-0812">Transmembrane</keyword>